<dbReference type="CDD" id="cd05233">
    <property type="entry name" value="SDR_c"/>
    <property type="match status" value="1"/>
</dbReference>
<keyword evidence="3" id="KW-1185">Reference proteome</keyword>
<reference evidence="2" key="1">
    <citation type="submission" date="2023-05" db="EMBL/GenBank/DDBJ databases">
        <authorList>
            <person name="Zhang X."/>
        </authorList>
    </citation>
    <scope>NUCLEOTIDE SEQUENCE</scope>
    <source>
        <strain evidence="2">BD1B2-1</strain>
    </source>
</reference>
<dbReference type="AlphaFoldDB" id="A0AAE3UF77"/>
<proteinExistence type="inferred from homology"/>
<organism evidence="2 3">
    <name type="scientific">Xanthocytophaga agilis</name>
    <dbReference type="NCBI Taxonomy" id="3048010"/>
    <lineage>
        <taxon>Bacteria</taxon>
        <taxon>Pseudomonadati</taxon>
        <taxon>Bacteroidota</taxon>
        <taxon>Cytophagia</taxon>
        <taxon>Cytophagales</taxon>
        <taxon>Rhodocytophagaceae</taxon>
        <taxon>Xanthocytophaga</taxon>
    </lineage>
</organism>
<evidence type="ECO:0000256" key="1">
    <source>
        <dbReference type="ARBA" id="ARBA00006484"/>
    </source>
</evidence>
<dbReference type="FunFam" id="3.40.50.720:FF:000084">
    <property type="entry name" value="Short-chain dehydrogenase reductase"/>
    <property type="match status" value="1"/>
</dbReference>
<dbReference type="Pfam" id="PF13561">
    <property type="entry name" value="adh_short_C2"/>
    <property type="match status" value="1"/>
</dbReference>
<gene>
    <name evidence="2" type="ORF">QNI22_15775</name>
</gene>
<sequence length="285" mass="30430">MVLLHIRVTTFKSKVMSLLLQLILKQISMYNTLEGQIALVTGGTKGIGKAIVAKLSDLGAQVIVTARSEPKVKVGSHFIQADHSLPESAEIIAREILEKYGKIDIIVNNAGANLSPGGGYNTLLDEHWNTEFQLNLMAAVRINKALLPTMIAQNSGVIINISTGAAKQPIWDLTMSYSAAKAALNAYSKALASEVGTKGIRVNVVAPGVVKTPLMEEFIENIAKTSNITVDQAYQSMMDKVGNVPLSRMAEPEDIANIVGFLVSSDAHYITGAIYSVDGGALPVI</sequence>
<dbReference type="PANTHER" id="PTHR42879">
    <property type="entry name" value="3-OXOACYL-(ACYL-CARRIER-PROTEIN) REDUCTASE"/>
    <property type="match status" value="1"/>
</dbReference>
<dbReference type="NCBIfam" id="NF005095">
    <property type="entry name" value="PRK06523.1"/>
    <property type="match status" value="1"/>
</dbReference>
<accession>A0AAE3UF77</accession>
<evidence type="ECO:0000313" key="3">
    <source>
        <dbReference type="Proteomes" id="UP001232063"/>
    </source>
</evidence>
<dbReference type="InterPro" id="IPR002347">
    <property type="entry name" value="SDR_fam"/>
</dbReference>
<dbReference type="SUPFAM" id="SSF51735">
    <property type="entry name" value="NAD(P)-binding Rossmann-fold domains"/>
    <property type="match status" value="1"/>
</dbReference>
<dbReference type="Gene3D" id="3.40.50.720">
    <property type="entry name" value="NAD(P)-binding Rossmann-like Domain"/>
    <property type="match status" value="1"/>
</dbReference>
<dbReference type="InterPro" id="IPR036291">
    <property type="entry name" value="NAD(P)-bd_dom_sf"/>
</dbReference>
<dbReference type="Proteomes" id="UP001232063">
    <property type="component" value="Unassembled WGS sequence"/>
</dbReference>
<dbReference type="EMBL" id="JASJOU010000004">
    <property type="protein sequence ID" value="MDJ1502126.1"/>
    <property type="molecule type" value="Genomic_DNA"/>
</dbReference>
<dbReference type="InterPro" id="IPR050259">
    <property type="entry name" value="SDR"/>
</dbReference>
<dbReference type="PRINTS" id="PR00081">
    <property type="entry name" value="GDHRDH"/>
</dbReference>
<comment type="similarity">
    <text evidence="1">Belongs to the short-chain dehydrogenases/reductases (SDR) family.</text>
</comment>
<name>A0AAE3UF77_9BACT</name>
<comment type="caution">
    <text evidence="2">The sequence shown here is derived from an EMBL/GenBank/DDBJ whole genome shotgun (WGS) entry which is preliminary data.</text>
</comment>
<protein>
    <submittedName>
        <fullName evidence="2">SDR family oxidoreductase</fullName>
    </submittedName>
</protein>
<dbReference type="PRINTS" id="PR00080">
    <property type="entry name" value="SDRFAMILY"/>
</dbReference>
<evidence type="ECO:0000313" key="2">
    <source>
        <dbReference type="EMBL" id="MDJ1502126.1"/>
    </source>
</evidence>